<name>A0A232EVZ3_9HYME</name>
<keyword evidence="12" id="KW-1185">Reference proteome</keyword>
<keyword evidence="8" id="KW-0675">Receptor</keyword>
<dbReference type="Proteomes" id="UP000215335">
    <property type="component" value="Unassembled WGS sequence"/>
</dbReference>
<accession>A0A232EVZ3</accession>
<keyword evidence="7" id="KW-0804">Transcription</keyword>
<evidence type="ECO:0000256" key="8">
    <source>
        <dbReference type="ARBA" id="ARBA00023170"/>
    </source>
</evidence>
<keyword evidence="5" id="KW-0805">Transcription regulation</keyword>
<dbReference type="GO" id="GO:0003700">
    <property type="term" value="F:DNA-binding transcription factor activity"/>
    <property type="evidence" value="ECO:0007669"/>
    <property type="project" value="InterPro"/>
</dbReference>
<organism evidence="11 12">
    <name type="scientific">Trichomalopsis sarcophagae</name>
    <dbReference type="NCBI Taxonomy" id="543379"/>
    <lineage>
        <taxon>Eukaryota</taxon>
        <taxon>Metazoa</taxon>
        <taxon>Ecdysozoa</taxon>
        <taxon>Arthropoda</taxon>
        <taxon>Hexapoda</taxon>
        <taxon>Insecta</taxon>
        <taxon>Pterygota</taxon>
        <taxon>Neoptera</taxon>
        <taxon>Endopterygota</taxon>
        <taxon>Hymenoptera</taxon>
        <taxon>Apocrita</taxon>
        <taxon>Proctotrupomorpha</taxon>
        <taxon>Chalcidoidea</taxon>
        <taxon>Pteromalidae</taxon>
        <taxon>Pteromalinae</taxon>
        <taxon>Trichomalopsis</taxon>
    </lineage>
</organism>
<dbReference type="GO" id="GO:0005634">
    <property type="term" value="C:nucleus"/>
    <property type="evidence" value="ECO:0007669"/>
    <property type="project" value="UniProtKB-SubCell"/>
</dbReference>
<evidence type="ECO:0000256" key="5">
    <source>
        <dbReference type="ARBA" id="ARBA00023015"/>
    </source>
</evidence>
<dbReference type="Gene3D" id="3.30.50.10">
    <property type="entry name" value="Erythroid Transcription Factor GATA-1, subunit A"/>
    <property type="match status" value="1"/>
</dbReference>
<evidence type="ECO:0000256" key="9">
    <source>
        <dbReference type="ARBA" id="ARBA00023242"/>
    </source>
</evidence>
<keyword evidence="4" id="KW-0862">Zinc</keyword>
<evidence type="ECO:0000256" key="1">
    <source>
        <dbReference type="ARBA" id="ARBA00004123"/>
    </source>
</evidence>
<dbReference type="EMBL" id="NNAY01001936">
    <property type="protein sequence ID" value="OXU22507.1"/>
    <property type="molecule type" value="Genomic_DNA"/>
</dbReference>
<dbReference type="AlphaFoldDB" id="A0A232EVZ3"/>
<evidence type="ECO:0000259" key="10">
    <source>
        <dbReference type="Pfam" id="PF00105"/>
    </source>
</evidence>
<evidence type="ECO:0000256" key="2">
    <source>
        <dbReference type="ARBA" id="ARBA00022723"/>
    </source>
</evidence>
<dbReference type="InterPro" id="IPR013088">
    <property type="entry name" value="Znf_NHR/GATA"/>
</dbReference>
<feature type="domain" description="Nuclear receptor" evidence="10">
    <location>
        <begin position="92"/>
        <end position="112"/>
    </location>
</feature>
<keyword evidence="9" id="KW-0539">Nucleus</keyword>
<evidence type="ECO:0000256" key="3">
    <source>
        <dbReference type="ARBA" id="ARBA00022771"/>
    </source>
</evidence>
<dbReference type="Pfam" id="PF00105">
    <property type="entry name" value="zf-C4"/>
    <property type="match status" value="1"/>
</dbReference>
<reference evidence="11 12" key="1">
    <citation type="journal article" date="2017" name="Curr. Biol.">
        <title>The Evolution of Venom by Co-option of Single-Copy Genes.</title>
        <authorList>
            <person name="Martinson E.O."/>
            <person name="Mrinalini"/>
            <person name="Kelkar Y.D."/>
            <person name="Chang C.H."/>
            <person name="Werren J.H."/>
        </authorList>
    </citation>
    <scope>NUCLEOTIDE SEQUENCE [LARGE SCALE GENOMIC DNA]</scope>
    <source>
        <strain evidence="11 12">Alberta</strain>
        <tissue evidence="11">Whole body</tissue>
    </source>
</reference>
<sequence length="144" mass="15306">MAMVAPSPSWATRDSSTVLSNICNNSVNNQTESNVSMPPTNLISPAVTEDIACLMSSGSIATSRDLLQQSATPGHQVNQSGNSQTDKSSNIECIVCGDKSSGKHYGQFTCEVYVVSPFRQYSAIYCISKFAGLDNVFVPVMAVA</sequence>
<dbReference type="GO" id="GO:0008270">
    <property type="term" value="F:zinc ion binding"/>
    <property type="evidence" value="ECO:0007669"/>
    <property type="project" value="UniProtKB-KW"/>
</dbReference>
<evidence type="ECO:0000313" key="11">
    <source>
        <dbReference type="EMBL" id="OXU22507.1"/>
    </source>
</evidence>
<comment type="caution">
    <text evidence="11">The sequence shown here is derived from an EMBL/GenBank/DDBJ whole genome shotgun (WGS) entry which is preliminary data.</text>
</comment>
<keyword evidence="3" id="KW-0863">Zinc-finger</keyword>
<evidence type="ECO:0000256" key="6">
    <source>
        <dbReference type="ARBA" id="ARBA00023125"/>
    </source>
</evidence>
<proteinExistence type="predicted"/>
<dbReference type="STRING" id="543379.A0A232EVZ3"/>
<gene>
    <name evidence="11" type="ORF">TSAR_006377</name>
</gene>
<evidence type="ECO:0000313" key="12">
    <source>
        <dbReference type="Proteomes" id="UP000215335"/>
    </source>
</evidence>
<evidence type="ECO:0000256" key="4">
    <source>
        <dbReference type="ARBA" id="ARBA00022833"/>
    </source>
</evidence>
<protein>
    <recommendedName>
        <fullName evidence="10">Nuclear receptor domain-containing protein</fullName>
    </recommendedName>
</protein>
<dbReference type="InterPro" id="IPR001628">
    <property type="entry name" value="Znf_hrmn_rcpt"/>
</dbReference>
<dbReference type="GO" id="GO:0043565">
    <property type="term" value="F:sequence-specific DNA binding"/>
    <property type="evidence" value="ECO:0007669"/>
    <property type="project" value="InterPro"/>
</dbReference>
<keyword evidence="6" id="KW-0238">DNA-binding</keyword>
<evidence type="ECO:0000256" key="7">
    <source>
        <dbReference type="ARBA" id="ARBA00023163"/>
    </source>
</evidence>
<dbReference type="OrthoDB" id="5873264at2759"/>
<keyword evidence="2" id="KW-0479">Metal-binding</keyword>
<comment type="subcellular location">
    <subcellularLocation>
        <location evidence="1">Nucleus</location>
    </subcellularLocation>
</comment>